<evidence type="ECO:0000256" key="1">
    <source>
        <dbReference type="SAM" id="MobiDB-lite"/>
    </source>
</evidence>
<dbReference type="GO" id="GO:0032259">
    <property type="term" value="P:methylation"/>
    <property type="evidence" value="ECO:0007669"/>
    <property type="project" value="UniProtKB-KW"/>
</dbReference>
<keyword evidence="4" id="KW-1185">Reference proteome</keyword>
<evidence type="ECO:0000259" key="2">
    <source>
        <dbReference type="Pfam" id="PF05050"/>
    </source>
</evidence>
<comment type="caution">
    <text evidence="3">The sequence shown here is derived from an EMBL/GenBank/DDBJ whole genome shotgun (WGS) entry which is preliminary data.</text>
</comment>
<feature type="region of interest" description="Disordered" evidence="1">
    <location>
        <begin position="1"/>
        <end position="22"/>
    </location>
</feature>
<gene>
    <name evidence="3" type="ORF">V3328_23995</name>
</gene>
<evidence type="ECO:0000313" key="4">
    <source>
        <dbReference type="Proteomes" id="UP001378188"/>
    </source>
</evidence>
<evidence type="ECO:0000313" key="3">
    <source>
        <dbReference type="EMBL" id="MEJ8574562.1"/>
    </source>
</evidence>
<feature type="compositionally biased region" description="Polar residues" evidence="1">
    <location>
        <begin position="1"/>
        <end position="15"/>
    </location>
</feature>
<dbReference type="NCBIfam" id="TIGR01444">
    <property type="entry name" value="fkbM_fam"/>
    <property type="match status" value="1"/>
</dbReference>
<name>A0AAW9RQD6_9HYPH</name>
<dbReference type="Pfam" id="PF05050">
    <property type="entry name" value="Methyltransf_21"/>
    <property type="match status" value="1"/>
</dbReference>
<dbReference type="SUPFAM" id="SSF53335">
    <property type="entry name" value="S-adenosyl-L-methionine-dependent methyltransferases"/>
    <property type="match status" value="1"/>
</dbReference>
<feature type="compositionally biased region" description="Polar residues" evidence="1">
    <location>
        <begin position="303"/>
        <end position="314"/>
    </location>
</feature>
<keyword evidence="3" id="KW-0489">Methyltransferase</keyword>
<feature type="region of interest" description="Disordered" evidence="1">
    <location>
        <begin position="290"/>
        <end position="314"/>
    </location>
</feature>
<feature type="domain" description="Methyltransferase FkbM" evidence="2">
    <location>
        <begin position="114"/>
        <end position="275"/>
    </location>
</feature>
<dbReference type="RefSeq" id="WP_340332259.1">
    <property type="nucleotide sequence ID" value="NZ_JAZHOF010000012.1"/>
</dbReference>
<dbReference type="InterPro" id="IPR006342">
    <property type="entry name" value="FkbM_mtfrase"/>
</dbReference>
<dbReference type="GO" id="GO:0008168">
    <property type="term" value="F:methyltransferase activity"/>
    <property type="evidence" value="ECO:0007669"/>
    <property type="project" value="UniProtKB-KW"/>
</dbReference>
<sequence length="314" mass="34655">MTQASVTHQPASSGGSEAPPFGAYTPTPLQARLIDFARRQPDSWLGKRLAFLARRAVMMQLRHPLDVEVFGQRMRLNPFNNVSEKRILFTPQYFDLQEREILRDHIVDGFVFVDIGANIGGYALYVAGHAGRGARILAIEPQPVVFDRLVQNISLNPSGAIKAIACALADKEGEMTLFLSARNKGESSVKYVATPGSEDQSVQVPARTLINLLREEGIDRIDALKIDVEGAEDLILVPFLEDAPESLLPSLMIIENARDRWQTDCIALLQRMGYRQVAQTRLNVVLERGETAGAQPENGTAREISTPSSVTEHP</sequence>
<dbReference type="PANTHER" id="PTHR34203:SF15">
    <property type="entry name" value="SLL1173 PROTEIN"/>
    <property type="match status" value="1"/>
</dbReference>
<organism evidence="3 4">
    <name type="scientific">Microbaculum marinum</name>
    <dbReference type="NCBI Taxonomy" id="1764581"/>
    <lineage>
        <taxon>Bacteria</taxon>
        <taxon>Pseudomonadati</taxon>
        <taxon>Pseudomonadota</taxon>
        <taxon>Alphaproteobacteria</taxon>
        <taxon>Hyphomicrobiales</taxon>
        <taxon>Tepidamorphaceae</taxon>
        <taxon>Microbaculum</taxon>
    </lineage>
</organism>
<protein>
    <submittedName>
        <fullName evidence="3">FkbM family methyltransferase</fullName>
        <ecNumber evidence="3">2.1.1.-</ecNumber>
    </submittedName>
</protein>
<dbReference type="EC" id="2.1.1.-" evidence="3"/>
<reference evidence="3 4" key="1">
    <citation type="submission" date="2024-02" db="EMBL/GenBank/DDBJ databases">
        <title>Genome analysis and characterization of Microbaculum marinisediminis sp. nov., isolated from marine sediment.</title>
        <authorList>
            <person name="Du Z.-J."/>
            <person name="Ye Y.-Q."/>
            <person name="Zhang Z.-R."/>
            <person name="Yuan S.-M."/>
            <person name="Zhang X.-Y."/>
        </authorList>
    </citation>
    <scope>NUCLEOTIDE SEQUENCE [LARGE SCALE GENOMIC DNA]</scope>
    <source>
        <strain evidence="3 4">SDUM1044001</strain>
    </source>
</reference>
<dbReference type="InterPro" id="IPR052514">
    <property type="entry name" value="SAM-dependent_MTase"/>
</dbReference>
<dbReference type="PANTHER" id="PTHR34203">
    <property type="entry name" value="METHYLTRANSFERASE, FKBM FAMILY PROTEIN"/>
    <property type="match status" value="1"/>
</dbReference>
<keyword evidence="3" id="KW-0808">Transferase</keyword>
<dbReference type="Gene3D" id="3.40.50.150">
    <property type="entry name" value="Vaccinia Virus protein VP39"/>
    <property type="match status" value="1"/>
</dbReference>
<proteinExistence type="predicted"/>
<dbReference type="InterPro" id="IPR029063">
    <property type="entry name" value="SAM-dependent_MTases_sf"/>
</dbReference>
<accession>A0AAW9RQD6</accession>
<dbReference type="Proteomes" id="UP001378188">
    <property type="component" value="Unassembled WGS sequence"/>
</dbReference>
<dbReference type="EMBL" id="JAZHOF010000012">
    <property type="protein sequence ID" value="MEJ8574562.1"/>
    <property type="molecule type" value="Genomic_DNA"/>
</dbReference>
<dbReference type="AlphaFoldDB" id="A0AAW9RQD6"/>